<comment type="caution">
    <text evidence="1">The sequence shown here is derived from an EMBL/GenBank/DDBJ whole genome shotgun (WGS) entry which is preliminary data.</text>
</comment>
<accession>A0AAD5DGD7</accession>
<organism evidence="1 2">
    <name type="scientific">Ambrosia artemisiifolia</name>
    <name type="common">Common ragweed</name>
    <dbReference type="NCBI Taxonomy" id="4212"/>
    <lineage>
        <taxon>Eukaryota</taxon>
        <taxon>Viridiplantae</taxon>
        <taxon>Streptophyta</taxon>
        <taxon>Embryophyta</taxon>
        <taxon>Tracheophyta</taxon>
        <taxon>Spermatophyta</taxon>
        <taxon>Magnoliopsida</taxon>
        <taxon>eudicotyledons</taxon>
        <taxon>Gunneridae</taxon>
        <taxon>Pentapetalae</taxon>
        <taxon>asterids</taxon>
        <taxon>campanulids</taxon>
        <taxon>Asterales</taxon>
        <taxon>Asteraceae</taxon>
        <taxon>Asteroideae</taxon>
        <taxon>Heliantheae alliance</taxon>
        <taxon>Heliantheae</taxon>
        <taxon>Ambrosia</taxon>
    </lineage>
</organism>
<dbReference type="EMBL" id="JAMZMK010000018">
    <property type="protein sequence ID" value="KAI7758196.1"/>
    <property type="molecule type" value="Genomic_DNA"/>
</dbReference>
<feature type="non-terminal residue" evidence="1">
    <location>
        <position position="90"/>
    </location>
</feature>
<evidence type="ECO:0000313" key="2">
    <source>
        <dbReference type="Proteomes" id="UP001206925"/>
    </source>
</evidence>
<reference evidence="1" key="1">
    <citation type="submission" date="2022-06" db="EMBL/GenBank/DDBJ databases">
        <title>Uncovering the hologenomic basis of an extraordinary plant invasion.</title>
        <authorList>
            <person name="Bieker V.C."/>
            <person name="Martin M.D."/>
            <person name="Gilbert T."/>
            <person name="Hodgins K."/>
            <person name="Battlay P."/>
            <person name="Petersen B."/>
            <person name="Wilson J."/>
        </authorList>
    </citation>
    <scope>NUCLEOTIDE SEQUENCE</scope>
    <source>
        <strain evidence="1">AA19_3_7</strain>
        <tissue evidence="1">Leaf</tissue>
    </source>
</reference>
<dbReference type="Proteomes" id="UP001206925">
    <property type="component" value="Unassembled WGS sequence"/>
</dbReference>
<dbReference type="AlphaFoldDB" id="A0AAD5DGD7"/>
<name>A0AAD5DGD7_AMBAR</name>
<protein>
    <submittedName>
        <fullName evidence="1">Uncharacterized protein</fullName>
    </submittedName>
</protein>
<keyword evidence="2" id="KW-1185">Reference proteome</keyword>
<gene>
    <name evidence="1" type="ORF">M8C21_006525</name>
</gene>
<evidence type="ECO:0000313" key="1">
    <source>
        <dbReference type="EMBL" id="KAI7758196.1"/>
    </source>
</evidence>
<sequence>REKQEFVTSRLLRIDPNLQNHEKQLWCILEGFSTTAKPKHALSVLHRDRSFWTTLSTTNATFNLAIPIYTMERLLRLGGRKLNVMMQDLC</sequence>
<proteinExistence type="predicted"/>